<dbReference type="KEGG" id="nda:Ndas_3016"/>
<dbReference type="HOGENOM" id="CLU_055690_1_4_11"/>
<dbReference type="Pfam" id="PF00355">
    <property type="entry name" value="Rieske"/>
    <property type="match status" value="1"/>
</dbReference>
<dbReference type="GO" id="GO:0046872">
    <property type="term" value="F:metal ion binding"/>
    <property type="evidence" value="ECO:0007669"/>
    <property type="project" value="UniProtKB-KW"/>
</dbReference>
<accession>D7B1K0</accession>
<dbReference type="InterPro" id="IPR005805">
    <property type="entry name" value="Rieske_Fe-S_prot_C"/>
</dbReference>
<dbReference type="PROSITE" id="PS51257">
    <property type="entry name" value="PROKAR_LIPOPROTEIN"/>
    <property type="match status" value="1"/>
</dbReference>
<sequence>MAGKRTCGCGMSRRRLLGTAGTAAAVTAVSACGGQEPKPQEVRYGQVVGQTTDVPEGAGAVFSNSKLVVTQPEAGRYRAFGASCTHAGCTVQEVDEVIRCLCHGSEFDISTGEALTGPAQEPLEPFEVTVEGTDIILQGPSS</sequence>
<keyword evidence="4" id="KW-0479">Metal-binding</keyword>
<dbReference type="Gene3D" id="2.102.10.10">
    <property type="entry name" value="Rieske [2Fe-2S] iron-sulphur domain"/>
    <property type="match status" value="1"/>
</dbReference>
<organism evidence="11 12">
    <name type="scientific">Nocardiopsis dassonvillei (strain ATCC 23218 / DSM 43111 / CIP 107115 / JCM 7437 / KCTC 9190 / NBRC 14626 / NCTC 10488 / NRRL B-5397 / IMRU 509)</name>
    <name type="common">Actinomadura dassonvillei</name>
    <dbReference type="NCBI Taxonomy" id="446468"/>
    <lineage>
        <taxon>Bacteria</taxon>
        <taxon>Bacillati</taxon>
        <taxon>Actinomycetota</taxon>
        <taxon>Actinomycetes</taxon>
        <taxon>Streptosporangiales</taxon>
        <taxon>Nocardiopsidaceae</taxon>
        <taxon>Nocardiopsis</taxon>
    </lineage>
</organism>
<dbReference type="GO" id="GO:0004497">
    <property type="term" value="F:monooxygenase activity"/>
    <property type="evidence" value="ECO:0007669"/>
    <property type="project" value="UniProtKB-ARBA"/>
</dbReference>
<evidence type="ECO:0000256" key="2">
    <source>
        <dbReference type="ARBA" id="ARBA00015816"/>
    </source>
</evidence>
<dbReference type="EMBL" id="CP002040">
    <property type="protein sequence ID" value="ADH68426.1"/>
    <property type="molecule type" value="Genomic_DNA"/>
</dbReference>
<evidence type="ECO:0000256" key="3">
    <source>
        <dbReference type="ARBA" id="ARBA00022714"/>
    </source>
</evidence>
<dbReference type="Proteomes" id="UP000002219">
    <property type="component" value="Chromosome 1"/>
</dbReference>
<dbReference type="InterPro" id="IPR014349">
    <property type="entry name" value="Rieske_Fe-S_prot"/>
</dbReference>
<keyword evidence="5" id="KW-0408">Iron</keyword>
<dbReference type="CDD" id="cd03467">
    <property type="entry name" value="Rieske"/>
    <property type="match status" value="1"/>
</dbReference>
<dbReference type="PRINTS" id="PR00162">
    <property type="entry name" value="RIESKE"/>
</dbReference>
<comment type="cofactor">
    <cofactor evidence="9">
        <name>[2Fe-2S] cluster</name>
        <dbReference type="ChEBI" id="CHEBI:190135"/>
    </cofactor>
</comment>
<dbReference type="GO" id="GO:0051537">
    <property type="term" value="F:2 iron, 2 sulfur cluster binding"/>
    <property type="evidence" value="ECO:0007669"/>
    <property type="project" value="UniProtKB-KW"/>
</dbReference>
<keyword evidence="12" id="KW-1185">Reference proteome</keyword>
<evidence type="ECO:0000256" key="6">
    <source>
        <dbReference type="ARBA" id="ARBA00023014"/>
    </source>
</evidence>
<name>D7B1K0_NOCDD</name>
<evidence type="ECO:0000256" key="9">
    <source>
        <dbReference type="ARBA" id="ARBA00034078"/>
    </source>
</evidence>
<evidence type="ECO:0000256" key="4">
    <source>
        <dbReference type="ARBA" id="ARBA00022723"/>
    </source>
</evidence>
<feature type="domain" description="Rieske" evidence="10">
    <location>
        <begin position="46"/>
        <end position="137"/>
    </location>
</feature>
<keyword evidence="7" id="KW-1015">Disulfide bond</keyword>
<dbReference type="InterPro" id="IPR017941">
    <property type="entry name" value="Rieske_2Fe-2S"/>
</dbReference>
<evidence type="ECO:0000313" key="11">
    <source>
        <dbReference type="EMBL" id="ADH68426.1"/>
    </source>
</evidence>
<dbReference type="eggNOG" id="COG2146">
    <property type="taxonomic scope" value="Bacteria"/>
</dbReference>
<dbReference type="AlphaFoldDB" id="D7B1K0"/>
<dbReference type="PANTHER" id="PTHR10134">
    <property type="entry name" value="CYTOCHROME B-C1 COMPLEX SUBUNIT RIESKE, MITOCHONDRIAL"/>
    <property type="match status" value="1"/>
</dbReference>
<dbReference type="NCBIfam" id="TIGR01409">
    <property type="entry name" value="TAT_signal_seq"/>
    <property type="match status" value="1"/>
</dbReference>
<keyword evidence="3" id="KW-0001">2Fe-2S</keyword>
<proteinExistence type="predicted"/>
<dbReference type="InterPro" id="IPR036922">
    <property type="entry name" value="Rieske_2Fe-2S_sf"/>
</dbReference>
<comment type="function">
    <text evidence="1">Iron-sulfur subunit of the cytochrome bc1 complex, an essential component of the respiratory electron transport chain required for ATP synthesis. The bc1 complex catalyzes the oxidation of menaquinol and the reduction of cytochrome c in the respiratory chain. The bc1 complex operates through a Q-cycle mechanism that couples electron transfer to generation of the proton gradient that drives ATP synthesis.</text>
</comment>
<dbReference type="SUPFAM" id="SSF50022">
    <property type="entry name" value="ISP domain"/>
    <property type="match status" value="1"/>
</dbReference>
<evidence type="ECO:0000256" key="5">
    <source>
        <dbReference type="ARBA" id="ARBA00023004"/>
    </source>
</evidence>
<dbReference type="PROSITE" id="PS51296">
    <property type="entry name" value="RIESKE"/>
    <property type="match status" value="1"/>
</dbReference>
<evidence type="ECO:0000256" key="1">
    <source>
        <dbReference type="ARBA" id="ARBA00002494"/>
    </source>
</evidence>
<gene>
    <name evidence="11" type="ordered locus">Ndas_3016</name>
</gene>
<evidence type="ECO:0000256" key="8">
    <source>
        <dbReference type="ARBA" id="ARBA00029586"/>
    </source>
</evidence>
<reference evidence="11 12" key="1">
    <citation type="journal article" date="2010" name="Stand. Genomic Sci.">
        <title>Complete genome sequence of Nocardiopsis dassonvillei type strain (IMRU 509).</title>
        <authorList>
            <person name="Sun H."/>
            <person name="Lapidus A."/>
            <person name="Nolan M."/>
            <person name="Lucas S."/>
            <person name="Del Rio T.G."/>
            <person name="Tice H."/>
            <person name="Cheng J.F."/>
            <person name="Tapia R."/>
            <person name="Han C."/>
            <person name="Goodwin L."/>
            <person name="Pitluck S."/>
            <person name="Pagani I."/>
            <person name="Ivanova N."/>
            <person name="Mavromatis K."/>
            <person name="Mikhailova N."/>
            <person name="Pati A."/>
            <person name="Chen A."/>
            <person name="Palaniappan K."/>
            <person name="Land M."/>
            <person name="Hauser L."/>
            <person name="Chang Y.J."/>
            <person name="Jeffries C.D."/>
            <person name="Djao O.D."/>
            <person name="Rohde M."/>
            <person name="Sikorski J."/>
            <person name="Goker M."/>
            <person name="Woyke T."/>
            <person name="Bristow J."/>
            <person name="Eisen J.A."/>
            <person name="Markowitz V."/>
            <person name="Hugenholtz P."/>
            <person name="Kyrpides N.C."/>
            <person name="Klenk H.P."/>
        </authorList>
    </citation>
    <scope>NUCLEOTIDE SEQUENCE [LARGE SCALE GENOMIC DNA]</scope>
    <source>
        <strain evidence="12">ATCC 23218 / DSM 43111 / CIP 107115 / JCM 7437 / KCTC 9190 / NBRC 14626 / NCTC 10488 / NRRL B-5397 / IMRU 509</strain>
    </source>
</reference>
<dbReference type="STRING" id="446468.Ndas_3016"/>
<dbReference type="GO" id="GO:0016020">
    <property type="term" value="C:membrane"/>
    <property type="evidence" value="ECO:0007669"/>
    <property type="project" value="InterPro"/>
</dbReference>
<evidence type="ECO:0000256" key="7">
    <source>
        <dbReference type="ARBA" id="ARBA00023157"/>
    </source>
</evidence>
<evidence type="ECO:0000313" key="12">
    <source>
        <dbReference type="Proteomes" id="UP000002219"/>
    </source>
</evidence>
<evidence type="ECO:0000259" key="10">
    <source>
        <dbReference type="PROSITE" id="PS51296"/>
    </source>
</evidence>
<dbReference type="InterPro" id="IPR019546">
    <property type="entry name" value="TAT_signal_bac_arc"/>
</dbReference>
<dbReference type="GO" id="GO:0016705">
    <property type="term" value="F:oxidoreductase activity, acting on paired donors, with incorporation or reduction of molecular oxygen"/>
    <property type="evidence" value="ECO:0007669"/>
    <property type="project" value="UniProtKB-ARBA"/>
</dbReference>
<protein>
    <recommendedName>
        <fullName evidence="2">Cytochrome bc1 complex Rieske iron-sulfur subunit</fullName>
    </recommendedName>
    <alternativeName>
        <fullName evidence="8">Cytochrome bc1 reductase complex subunit QcrA</fullName>
    </alternativeName>
</protein>
<keyword evidence="6" id="KW-0411">Iron-sulfur</keyword>